<dbReference type="InterPro" id="IPR006665">
    <property type="entry name" value="OmpA-like"/>
</dbReference>
<gene>
    <name evidence="5" type="ORF">BWR60_20690</name>
</gene>
<dbReference type="InterPro" id="IPR050330">
    <property type="entry name" value="Bact_OuterMem_StrucFunc"/>
</dbReference>
<dbReference type="Gene3D" id="1.20.5.340">
    <property type="match status" value="1"/>
</dbReference>
<keyword evidence="3" id="KW-1133">Transmembrane helix</keyword>
<organism evidence="5 6">
    <name type="scientific">Inquilinus limosus</name>
    <dbReference type="NCBI Taxonomy" id="171674"/>
    <lineage>
        <taxon>Bacteria</taxon>
        <taxon>Pseudomonadati</taxon>
        <taxon>Pseudomonadota</taxon>
        <taxon>Alphaproteobacteria</taxon>
        <taxon>Rhodospirillales</taxon>
        <taxon>Rhodospirillaceae</taxon>
        <taxon>Inquilinus</taxon>
    </lineage>
</organism>
<dbReference type="Pfam" id="PF00691">
    <property type="entry name" value="OmpA"/>
    <property type="match status" value="1"/>
</dbReference>
<dbReference type="AlphaFoldDB" id="A0A211ZIT6"/>
<name>A0A211ZIT6_9PROT</name>
<dbReference type="Gene3D" id="1.10.287.1490">
    <property type="match status" value="1"/>
</dbReference>
<accession>A0A211ZIT6</accession>
<keyword evidence="1 3" id="KW-0472">Membrane</keyword>
<evidence type="ECO:0000313" key="6">
    <source>
        <dbReference type="Proteomes" id="UP000196655"/>
    </source>
</evidence>
<evidence type="ECO:0000256" key="3">
    <source>
        <dbReference type="SAM" id="Phobius"/>
    </source>
</evidence>
<evidence type="ECO:0000259" key="4">
    <source>
        <dbReference type="PROSITE" id="PS51123"/>
    </source>
</evidence>
<keyword evidence="6" id="KW-1185">Reference proteome</keyword>
<dbReference type="CDD" id="cd07185">
    <property type="entry name" value="OmpA_C-like"/>
    <property type="match status" value="1"/>
</dbReference>
<proteinExistence type="predicted"/>
<dbReference type="Proteomes" id="UP000196655">
    <property type="component" value="Unassembled WGS sequence"/>
</dbReference>
<dbReference type="OrthoDB" id="9815217at2"/>
<feature type="compositionally biased region" description="Basic and acidic residues" evidence="2">
    <location>
        <begin position="192"/>
        <end position="214"/>
    </location>
</feature>
<protein>
    <recommendedName>
        <fullName evidence="4">OmpA-like domain-containing protein</fullName>
    </recommendedName>
</protein>
<dbReference type="InterPro" id="IPR036737">
    <property type="entry name" value="OmpA-like_sf"/>
</dbReference>
<dbReference type="GO" id="GO:0016020">
    <property type="term" value="C:membrane"/>
    <property type="evidence" value="ECO:0007669"/>
    <property type="project" value="UniProtKB-UniRule"/>
</dbReference>
<feature type="transmembrane region" description="Helical" evidence="3">
    <location>
        <begin position="21"/>
        <end position="46"/>
    </location>
</feature>
<keyword evidence="3" id="KW-0812">Transmembrane</keyword>
<dbReference type="Gene3D" id="3.30.1330.60">
    <property type="entry name" value="OmpA-like domain"/>
    <property type="match status" value="1"/>
</dbReference>
<feature type="region of interest" description="Disordered" evidence="2">
    <location>
        <begin position="179"/>
        <end position="223"/>
    </location>
</feature>
<dbReference type="PROSITE" id="PS51123">
    <property type="entry name" value="OMPA_2"/>
    <property type="match status" value="1"/>
</dbReference>
<dbReference type="NCBIfam" id="NF006543">
    <property type="entry name" value="PRK09039.1-2"/>
    <property type="match status" value="1"/>
</dbReference>
<dbReference type="PANTHER" id="PTHR30329:SF21">
    <property type="entry name" value="LIPOPROTEIN YIAD-RELATED"/>
    <property type="match status" value="1"/>
</dbReference>
<comment type="caution">
    <text evidence="5">The sequence shown here is derived from an EMBL/GenBank/DDBJ whole genome shotgun (WGS) entry which is preliminary data.</text>
</comment>
<evidence type="ECO:0000256" key="2">
    <source>
        <dbReference type="SAM" id="MobiDB-lite"/>
    </source>
</evidence>
<feature type="compositionally biased region" description="Polar residues" evidence="2">
    <location>
        <begin position="182"/>
        <end position="191"/>
    </location>
</feature>
<sequence>MAMRGRYSFGERRQVDVWPGWVDALSSLLMVVIFLLMVFLASQFYLSTVVSGRDETVGRLNRQVSELTDRLALEQESGRDLKTRIDRLSSDLEGSAKERTDLGSRLTALQQDRDAIDRQLRTALAQIQTLTGGTTDRDAQLKEAARVIQDNQSTIDRQRHELAQLQSDLATLRTGTQDRDLTASQLSSSLEASRKEASDLGAELDRTRSERDQAQQDVKAGQDRAQALQAQVAAAQQDVKAGEDRAQALETQVAASQKDVQDLTARVEQLNSRIAELSGTLDRATAALATEKSAGETERSRGEQLAAEAAALRQQLSQIESTLRDSEATVSTKDLEIANLNSRLNQALVRRVDELSRSRSVFFGRLRDVLGDRQDVRVVGDRFVFQSEVLFPVGSADLQPGGEEQLAAFAATLKRIAAQFPPDVDWLLRIDGHTDRQPITGGPFASNWQLSTARALSVLNFLATQGIPPQRMAAAGFGEWQPLDTGSTPDAYRRNRRIELRLDQRGDSGPDTSATAQ</sequence>
<dbReference type="SUPFAM" id="SSF57997">
    <property type="entry name" value="Tropomyosin"/>
    <property type="match status" value="1"/>
</dbReference>
<evidence type="ECO:0000313" key="5">
    <source>
        <dbReference type="EMBL" id="OWJ65205.1"/>
    </source>
</evidence>
<dbReference type="SUPFAM" id="SSF103088">
    <property type="entry name" value="OmpA-like"/>
    <property type="match status" value="1"/>
</dbReference>
<dbReference type="STRING" id="1122125.GCA_000423185_04282"/>
<reference evidence="6" key="1">
    <citation type="submission" date="2017-05" db="EMBL/GenBank/DDBJ databases">
        <authorList>
            <person name="Macchi M."/>
            <person name="Festa S."/>
            <person name="Coppotelli B.M."/>
            <person name="Morelli I.S."/>
        </authorList>
    </citation>
    <scope>NUCLEOTIDE SEQUENCE [LARGE SCALE GENOMIC DNA]</scope>
    <source>
        <strain evidence="6">I</strain>
    </source>
</reference>
<evidence type="ECO:0000256" key="1">
    <source>
        <dbReference type="PROSITE-ProRule" id="PRU00473"/>
    </source>
</evidence>
<feature type="domain" description="OmpA-like" evidence="4">
    <location>
        <begin position="379"/>
        <end position="506"/>
    </location>
</feature>
<dbReference type="EMBL" id="NHON01000041">
    <property type="protein sequence ID" value="OWJ65205.1"/>
    <property type="molecule type" value="Genomic_DNA"/>
</dbReference>
<dbReference type="PANTHER" id="PTHR30329">
    <property type="entry name" value="STATOR ELEMENT OF FLAGELLAR MOTOR COMPLEX"/>
    <property type="match status" value="1"/>
</dbReference>